<dbReference type="InterPro" id="IPR021255">
    <property type="entry name" value="DUF2807"/>
</dbReference>
<accession>A0A1M5IG36</accession>
<feature type="chain" id="PRO_5013155307" evidence="1">
    <location>
        <begin position="19"/>
        <end position="220"/>
    </location>
</feature>
<evidence type="ECO:0000256" key="1">
    <source>
        <dbReference type="SAM" id="SignalP"/>
    </source>
</evidence>
<evidence type="ECO:0000313" key="3">
    <source>
        <dbReference type="EMBL" id="SHG27019.1"/>
    </source>
</evidence>
<name>A0A1M5IG36_9BACT</name>
<dbReference type="EMBL" id="FQUO01000023">
    <property type="protein sequence ID" value="SHG27019.1"/>
    <property type="molecule type" value="Genomic_DNA"/>
</dbReference>
<dbReference type="RefSeq" id="WP_073048079.1">
    <property type="nucleotide sequence ID" value="NZ_FQUO01000023.1"/>
</dbReference>
<organism evidence="3 4">
    <name type="scientific">Cnuella takakiae</name>
    <dbReference type="NCBI Taxonomy" id="1302690"/>
    <lineage>
        <taxon>Bacteria</taxon>
        <taxon>Pseudomonadati</taxon>
        <taxon>Bacteroidota</taxon>
        <taxon>Chitinophagia</taxon>
        <taxon>Chitinophagales</taxon>
        <taxon>Chitinophagaceae</taxon>
        <taxon>Cnuella</taxon>
    </lineage>
</organism>
<feature type="signal peptide" evidence="1">
    <location>
        <begin position="1"/>
        <end position="18"/>
    </location>
</feature>
<proteinExistence type="predicted"/>
<dbReference type="OrthoDB" id="942536at2"/>
<reference evidence="3 4" key="1">
    <citation type="submission" date="2016-11" db="EMBL/GenBank/DDBJ databases">
        <authorList>
            <person name="Jaros S."/>
            <person name="Januszkiewicz K."/>
            <person name="Wedrychowicz H."/>
        </authorList>
    </citation>
    <scope>NUCLEOTIDE SEQUENCE [LARGE SCALE GENOMIC DNA]</scope>
    <source>
        <strain evidence="3 4">DSM 26897</strain>
    </source>
</reference>
<dbReference type="Gene3D" id="2.160.20.120">
    <property type="match status" value="1"/>
</dbReference>
<dbReference type="Pfam" id="PF10988">
    <property type="entry name" value="DUF2807"/>
    <property type="match status" value="1"/>
</dbReference>
<protein>
    <submittedName>
        <fullName evidence="3">Putative auto-transporter adhesin, head GIN domain</fullName>
    </submittedName>
</protein>
<evidence type="ECO:0000313" key="4">
    <source>
        <dbReference type="Proteomes" id="UP000184368"/>
    </source>
</evidence>
<dbReference type="Proteomes" id="UP000184368">
    <property type="component" value="Unassembled WGS sequence"/>
</dbReference>
<keyword evidence="4" id="KW-1185">Reference proteome</keyword>
<keyword evidence="1" id="KW-0732">Signal</keyword>
<dbReference type="STRING" id="1302690.BUE76_02140"/>
<evidence type="ECO:0000259" key="2">
    <source>
        <dbReference type="Pfam" id="PF10988"/>
    </source>
</evidence>
<dbReference type="AlphaFoldDB" id="A0A1M5IG36"/>
<sequence length="220" mass="23830">MKSILAFTLVLFTVVANAQTLSGKRVSRDIPVSSFSALKAGGVVELKLVQSDKESVTVDADEALQGYVHIVNNGNTLEIDTRKLNNKHIKGNWKLYVTVHFRQLSKLSINTVGHVQNEGTLKFDNIKVDVSSVGNVDLKMDAQQLDLTSSSVGNIELAGSAAKATMRNSSVGNVRAEELKVKTMEVNNSGIGNMEINAENITSFQGSMLGKVRNRGQKVK</sequence>
<gene>
    <name evidence="3" type="ORF">SAMN05444008_12365</name>
</gene>
<feature type="domain" description="Putative auto-transporter adhesin head GIN" evidence="2">
    <location>
        <begin position="35"/>
        <end position="216"/>
    </location>
</feature>